<evidence type="ECO:0000256" key="7">
    <source>
        <dbReference type="ARBA" id="ARBA00022692"/>
    </source>
</evidence>
<feature type="compositionally biased region" description="Low complexity" evidence="19">
    <location>
        <begin position="672"/>
        <end position="686"/>
    </location>
</feature>
<keyword evidence="7" id="KW-0812">Transmembrane</keyword>
<keyword evidence="24" id="KW-1185">Reference proteome</keyword>
<name>A0A518HLW3_9BACT</name>
<dbReference type="PRINTS" id="PR00344">
    <property type="entry name" value="BCTRLSENSOR"/>
</dbReference>
<comment type="catalytic activity">
    <reaction evidence="1">
        <text>ATP + protein L-histidine = ADP + protein N-phospho-L-histidine.</text>
        <dbReference type="EC" id="2.7.13.3"/>
    </reaction>
</comment>
<keyword evidence="18" id="KW-0175">Coiled coil</keyword>
<evidence type="ECO:0000256" key="10">
    <source>
        <dbReference type="ARBA" id="ARBA00022840"/>
    </source>
</evidence>
<feature type="region of interest" description="Disordered" evidence="19">
    <location>
        <begin position="669"/>
        <end position="693"/>
    </location>
</feature>
<comment type="subcellular location">
    <subcellularLocation>
        <location evidence="2">Cell membrane</location>
        <topology evidence="2">Multi-pass membrane protein</topology>
    </subcellularLocation>
</comment>
<feature type="domain" description="HPt" evidence="22">
    <location>
        <begin position="710"/>
        <end position="807"/>
    </location>
</feature>
<feature type="domain" description="Response regulatory" evidence="21">
    <location>
        <begin position="553"/>
        <end position="671"/>
    </location>
</feature>
<organism evidence="23 24">
    <name type="scientific">Stieleria neptunia</name>
    <dbReference type="NCBI Taxonomy" id="2527979"/>
    <lineage>
        <taxon>Bacteria</taxon>
        <taxon>Pseudomonadati</taxon>
        <taxon>Planctomycetota</taxon>
        <taxon>Planctomycetia</taxon>
        <taxon>Pirellulales</taxon>
        <taxon>Pirellulaceae</taxon>
        <taxon>Stieleria</taxon>
    </lineage>
</organism>
<dbReference type="PROSITE" id="PS50894">
    <property type="entry name" value="HPT"/>
    <property type="match status" value="1"/>
</dbReference>
<dbReference type="PROSITE" id="PS50110">
    <property type="entry name" value="RESPONSE_REGULATORY"/>
    <property type="match status" value="3"/>
</dbReference>
<dbReference type="Gene3D" id="1.20.120.160">
    <property type="entry name" value="HPT domain"/>
    <property type="match status" value="1"/>
</dbReference>
<evidence type="ECO:0000256" key="19">
    <source>
        <dbReference type="SAM" id="MobiDB-lite"/>
    </source>
</evidence>
<dbReference type="GO" id="GO:0005886">
    <property type="term" value="C:plasma membrane"/>
    <property type="evidence" value="ECO:0007669"/>
    <property type="project" value="UniProtKB-SubCell"/>
</dbReference>
<dbReference type="EC" id="2.7.13.3" evidence="3"/>
<evidence type="ECO:0000256" key="17">
    <source>
        <dbReference type="PROSITE-ProRule" id="PRU00169"/>
    </source>
</evidence>
<evidence type="ECO:0000256" key="5">
    <source>
        <dbReference type="ARBA" id="ARBA00022553"/>
    </source>
</evidence>
<gene>
    <name evidence="23" type="primary">barA_3</name>
    <name evidence="23" type="ORF">Enr13x_16840</name>
</gene>
<protein>
    <recommendedName>
        <fullName evidence="15">Sensory/regulatory protein RpfC</fullName>
        <ecNumber evidence="3">2.7.13.3</ecNumber>
    </recommendedName>
</protein>
<dbReference type="CDD" id="cd00156">
    <property type="entry name" value="REC"/>
    <property type="match status" value="2"/>
</dbReference>
<dbReference type="KEGG" id="snep:Enr13x_16840"/>
<dbReference type="PANTHER" id="PTHR45339:SF1">
    <property type="entry name" value="HYBRID SIGNAL TRANSDUCTION HISTIDINE KINASE J"/>
    <property type="match status" value="1"/>
</dbReference>
<keyword evidence="6 23" id="KW-0808">Transferase</keyword>
<evidence type="ECO:0000256" key="15">
    <source>
        <dbReference type="ARBA" id="ARBA00068150"/>
    </source>
</evidence>
<feature type="modified residue" description="4-aspartylphosphate" evidence="17">
    <location>
        <position position="602"/>
    </location>
</feature>
<evidence type="ECO:0000256" key="3">
    <source>
        <dbReference type="ARBA" id="ARBA00012438"/>
    </source>
</evidence>
<dbReference type="SUPFAM" id="SSF47384">
    <property type="entry name" value="Homodimeric domain of signal transducing histidine kinase"/>
    <property type="match status" value="1"/>
</dbReference>
<feature type="coiled-coil region" evidence="18">
    <location>
        <begin position="126"/>
        <end position="160"/>
    </location>
</feature>
<comment type="subunit">
    <text evidence="14">At low DSF concentrations, interacts with RpfF.</text>
</comment>
<dbReference type="InterPro" id="IPR005467">
    <property type="entry name" value="His_kinase_dom"/>
</dbReference>
<dbReference type="PANTHER" id="PTHR45339">
    <property type="entry name" value="HYBRID SIGNAL TRANSDUCTION HISTIDINE KINASE J"/>
    <property type="match status" value="1"/>
</dbReference>
<proteinExistence type="predicted"/>
<dbReference type="Gene3D" id="3.40.50.2300">
    <property type="match status" value="3"/>
</dbReference>
<feature type="domain" description="Response regulatory" evidence="21">
    <location>
        <begin position="4"/>
        <end position="123"/>
    </location>
</feature>
<evidence type="ECO:0000256" key="13">
    <source>
        <dbReference type="ARBA" id="ARBA00023136"/>
    </source>
</evidence>
<dbReference type="Pfam" id="PF01627">
    <property type="entry name" value="Hpt"/>
    <property type="match status" value="1"/>
</dbReference>
<evidence type="ECO:0000259" key="21">
    <source>
        <dbReference type="PROSITE" id="PS50110"/>
    </source>
</evidence>
<keyword evidence="8" id="KW-0547">Nucleotide-binding</keyword>
<dbReference type="InterPro" id="IPR036641">
    <property type="entry name" value="HPT_dom_sf"/>
</dbReference>
<dbReference type="SUPFAM" id="SSF55874">
    <property type="entry name" value="ATPase domain of HSP90 chaperone/DNA topoisomerase II/histidine kinase"/>
    <property type="match status" value="1"/>
</dbReference>
<keyword evidence="5 17" id="KW-0597">Phosphoprotein</keyword>
<evidence type="ECO:0000256" key="2">
    <source>
        <dbReference type="ARBA" id="ARBA00004651"/>
    </source>
</evidence>
<dbReference type="SMART" id="SM00388">
    <property type="entry name" value="HisKA"/>
    <property type="match status" value="1"/>
</dbReference>
<dbReference type="GO" id="GO:0005524">
    <property type="term" value="F:ATP binding"/>
    <property type="evidence" value="ECO:0007669"/>
    <property type="project" value="UniProtKB-KW"/>
</dbReference>
<dbReference type="SUPFAM" id="SSF52172">
    <property type="entry name" value="CheY-like"/>
    <property type="match status" value="3"/>
</dbReference>
<feature type="domain" description="Histidine kinase" evidence="20">
    <location>
        <begin position="167"/>
        <end position="383"/>
    </location>
</feature>
<evidence type="ECO:0000256" key="8">
    <source>
        <dbReference type="ARBA" id="ARBA00022741"/>
    </source>
</evidence>
<dbReference type="InterPro" id="IPR036097">
    <property type="entry name" value="HisK_dim/P_sf"/>
</dbReference>
<feature type="modified residue" description="4-aspartylphosphate" evidence="17">
    <location>
        <position position="461"/>
    </location>
</feature>
<keyword evidence="10" id="KW-0067">ATP-binding</keyword>
<dbReference type="PROSITE" id="PS50109">
    <property type="entry name" value="HIS_KIN"/>
    <property type="match status" value="1"/>
</dbReference>
<evidence type="ECO:0000256" key="18">
    <source>
        <dbReference type="SAM" id="Coils"/>
    </source>
</evidence>
<dbReference type="OrthoDB" id="9762493at2"/>
<sequence>MTLRILIVDDSPEDCEVYRRLLGQQAWNEYEVAEADCGEDGLEACRDRPPDCILLDYNLPDLDGLEFLTELRQSIPEHHLAVVMLTGQGNESIAVEAMKKGAQDYLVKGELTSDNLQRAVCNAVEKVSLQREVELQREELKQRNEQLQLAKEAAEAANRAKSDFLANMSHEIRTPMNGIIGMTELLLSTRHTAEQNEYLSMVKDSADALLRLLNDILDFSKIEAGKLALEATHFNLRDCIGKTGQTLGIRAADKSLELHCRIDPKLPEYLLGDAGRLRQIIVNLAGNAIKFTSEGEVVIDVAEEDRIDDQVRLHVSVSDTGIGIAPEHQKNVFGVFEQADSSITRKFGGTGLGLAISSQLVAMMDGQIWLESELGKGTTFHFTCVFGLGTQQPTAPPIDRSALEGLTTLVVDDNLTNRRILEEILTNWKMQPKTVESGAAALSELARATTDGRPYQLVLLDAMMPEMDGFELAERIHAEQRIDRCTLVMISSAARPGDADRCRELGILRYMTKPVVQSELLETLLDVFGEQAAKDRASQPDSADQAEASTGLKILLAEDGLVNQRVAVGLLQMRGHFVTIANNGKEAVDAVRSERFDVVLMDVQMPEMDGLEATIAIRELEKPNERHTPIIAMTAAAMKGDREKCLQVGMDGYISKPIDPEQLTSTLKEISPAESDPESAAAADVVQSGPPPETSDVIDLEFAQTRIPGGAQGVKEVAQLLIDECPKMIHEIREGLANQDANQVRRGAHTLKGSADWFAAKRVVATAKRLEHHAHDGDLVSASAVLPELEAEVRQLVDAVKELTKPVVPQ</sequence>
<evidence type="ECO:0000256" key="16">
    <source>
        <dbReference type="PROSITE-ProRule" id="PRU00110"/>
    </source>
</evidence>
<keyword evidence="11" id="KW-1133">Transmembrane helix</keyword>
<dbReference type="Pfam" id="PF00072">
    <property type="entry name" value="Response_reg"/>
    <property type="match status" value="3"/>
</dbReference>
<evidence type="ECO:0000256" key="9">
    <source>
        <dbReference type="ARBA" id="ARBA00022777"/>
    </source>
</evidence>
<dbReference type="Gene3D" id="3.30.565.10">
    <property type="entry name" value="Histidine kinase-like ATPase, C-terminal domain"/>
    <property type="match status" value="1"/>
</dbReference>
<evidence type="ECO:0000256" key="6">
    <source>
        <dbReference type="ARBA" id="ARBA00022679"/>
    </source>
</evidence>
<evidence type="ECO:0000313" key="23">
    <source>
        <dbReference type="EMBL" id="QDV41841.1"/>
    </source>
</evidence>
<keyword evidence="12" id="KW-0902">Two-component regulatory system</keyword>
<dbReference type="InterPro" id="IPR003661">
    <property type="entry name" value="HisK_dim/P_dom"/>
</dbReference>
<dbReference type="AlphaFoldDB" id="A0A518HLW3"/>
<evidence type="ECO:0000256" key="14">
    <source>
        <dbReference type="ARBA" id="ARBA00064003"/>
    </source>
</evidence>
<dbReference type="Proteomes" id="UP000319004">
    <property type="component" value="Chromosome"/>
</dbReference>
<dbReference type="InterPro" id="IPR004358">
    <property type="entry name" value="Sig_transdc_His_kin-like_C"/>
</dbReference>
<dbReference type="CDD" id="cd00082">
    <property type="entry name" value="HisKA"/>
    <property type="match status" value="1"/>
</dbReference>
<reference evidence="23 24" key="1">
    <citation type="submission" date="2019-03" db="EMBL/GenBank/DDBJ databases">
        <title>Deep-cultivation of Planctomycetes and their phenomic and genomic characterization uncovers novel biology.</title>
        <authorList>
            <person name="Wiegand S."/>
            <person name="Jogler M."/>
            <person name="Boedeker C."/>
            <person name="Pinto D."/>
            <person name="Vollmers J."/>
            <person name="Rivas-Marin E."/>
            <person name="Kohn T."/>
            <person name="Peeters S.H."/>
            <person name="Heuer A."/>
            <person name="Rast P."/>
            <person name="Oberbeckmann S."/>
            <person name="Bunk B."/>
            <person name="Jeske O."/>
            <person name="Meyerdierks A."/>
            <person name="Storesund J.E."/>
            <person name="Kallscheuer N."/>
            <person name="Luecker S."/>
            <person name="Lage O.M."/>
            <person name="Pohl T."/>
            <person name="Merkel B.J."/>
            <person name="Hornburger P."/>
            <person name="Mueller R.-W."/>
            <person name="Bruemmer F."/>
            <person name="Labrenz M."/>
            <person name="Spormann A.M."/>
            <person name="Op den Camp H."/>
            <person name="Overmann J."/>
            <person name="Amann R."/>
            <person name="Jetten M.S.M."/>
            <person name="Mascher T."/>
            <person name="Medema M.H."/>
            <person name="Devos D.P."/>
            <person name="Kaster A.-K."/>
            <person name="Ovreas L."/>
            <person name="Rohde M."/>
            <person name="Galperin M.Y."/>
            <person name="Jogler C."/>
        </authorList>
    </citation>
    <scope>NUCLEOTIDE SEQUENCE [LARGE SCALE GENOMIC DNA]</scope>
    <source>
        <strain evidence="23 24">Enr13</strain>
    </source>
</reference>
<dbReference type="InterPro" id="IPR036890">
    <property type="entry name" value="HATPase_C_sf"/>
</dbReference>
<dbReference type="SMART" id="SM00387">
    <property type="entry name" value="HATPase_c"/>
    <property type="match status" value="1"/>
</dbReference>
<dbReference type="InterPro" id="IPR003594">
    <property type="entry name" value="HATPase_dom"/>
</dbReference>
<evidence type="ECO:0000259" key="20">
    <source>
        <dbReference type="PROSITE" id="PS50109"/>
    </source>
</evidence>
<feature type="domain" description="Response regulatory" evidence="21">
    <location>
        <begin position="407"/>
        <end position="528"/>
    </location>
</feature>
<keyword evidence="4" id="KW-1003">Cell membrane</keyword>
<dbReference type="FunFam" id="1.10.287.130:FF:000002">
    <property type="entry name" value="Two-component osmosensing histidine kinase"/>
    <property type="match status" value="1"/>
</dbReference>
<dbReference type="SMART" id="SM00073">
    <property type="entry name" value="HPT"/>
    <property type="match status" value="1"/>
</dbReference>
<feature type="modified residue" description="Phosphohistidine" evidence="16">
    <location>
        <position position="749"/>
    </location>
</feature>
<evidence type="ECO:0000256" key="4">
    <source>
        <dbReference type="ARBA" id="ARBA00022475"/>
    </source>
</evidence>
<dbReference type="SMART" id="SM00448">
    <property type="entry name" value="REC"/>
    <property type="match status" value="3"/>
</dbReference>
<dbReference type="CDD" id="cd17546">
    <property type="entry name" value="REC_hyHK_CKI1_RcsC-like"/>
    <property type="match status" value="1"/>
</dbReference>
<evidence type="ECO:0000256" key="1">
    <source>
        <dbReference type="ARBA" id="ARBA00000085"/>
    </source>
</evidence>
<dbReference type="InterPro" id="IPR008207">
    <property type="entry name" value="Sig_transdc_His_kin_Hpt_dom"/>
</dbReference>
<evidence type="ECO:0000256" key="12">
    <source>
        <dbReference type="ARBA" id="ARBA00023012"/>
    </source>
</evidence>
<keyword evidence="9 23" id="KW-0418">Kinase</keyword>
<dbReference type="FunFam" id="3.30.565.10:FF:000010">
    <property type="entry name" value="Sensor histidine kinase RcsC"/>
    <property type="match status" value="1"/>
</dbReference>
<dbReference type="InterPro" id="IPR011006">
    <property type="entry name" value="CheY-like_superfamily"/>
</dbReference>
<dbReference type="InterPro" id="IPR001789">
    <property type="entry name" value="Sig_transdc_resp-reg_receiver"/>
</dbReference>
<feature type="modified residue" description="4-aspartylphosphate" evidence="17">
    <location>
        <position position="56"/>
    </location>
</feature>
<keyword evidence="13" id="KW-0472">Membrane</keyword>
<evidence type="ECO:0000259" key="22">
    <source>
        <dbReference type="PROSITE" id="PS50894"/>
    </source>
</evidence>
<evidence type="ECO:0000313" key="24">
    <source>
        <dbReference type="Proteomes" id="UP000319004"/>
    </source>
</evidence>
<dbReference type="SUPFAM" id="SSF47226">
    <property type="entry name" value="Histidine-containing phosphotransfer domain, HPT domain"/>
    <property type="match status" value="1"/>
</dbReference>
<dbReference type="RefSeq" id="WP_145385518.1">
    <property type="nucleotide sequence ID" value="NZ_CP037423.1"/>
</dbReference>
<dbReference type="Pfam" id="PF02518">
    <property type="entry name" value="HATPase_c"/>
    <property type="match status" value="1"/>
</dbReference>
<dbReference type="CDD" id="cd16922">
    <property type="entry name" value="HATPase_EvgS-ArcB-TorS-like"/>
    <property type="match status" value="1"/>
</dbReference>
<accession>A0A518HLW3</accession>
<dbReference type="CDD" id="cd00088">
    <property type="entry name" value="HPT"/>
    <property type="match status" value="1"/>
</dbReference>
<dbReference type="EMBL" id="CP037423">
    <property type="protein sequence ID" value="QDV41841.1"/>
    <property type="molecule type" value="Genomic_DNA"/>
</dbReference>
<dbReference type="Gene3D" id="1.10.287.130">
    <property type="match status" value="1"/>
</dbReference>
<evidence type="ECO:0000256" key="11">
    <source>
        <dbReference type="ARBA" id="ARBA00022989"/>
    </source>
</evidence>
<dbReference type="GO" id="GO:0000155">
    <property type="term" value="F:phosphorelay sensor kinase activity"/>
    <property type="evidence" value="ECO:0007669"/>
    <property type="project" value="InterPro"/>
</dbReference>
<dbReference type="Pfam" id="PF00512">
    <property type="entry name" value="HisKA"/>
    <property type="match status" value="1"/>
</dbReference>